<sequence>MSGQILVNFEALANAEQQINQCASQITSQLDELRQMLQPLVSTWTGAAYENYQVQQNNWNQAQQDALQVLQGIGRVVGAAHDAYVTTEKSNQSAWQ</sequence>
<name>A0A941ITB9_9ACTN</name>
<dbReference type="NCBIfam" id="TIGR03930">
    <property type="entry name" value="WXG100_ESAT6"/>
    <property type="match status" value="1"/>
</dbReference>
<accession>A0A941ITB9</accession>
<keyword evidence="3" id="KW-1185">Reference proteome</keyword>
<dbReference type="InterPro" id="IPR010310">
    <property type="entry name" value="T7SS_ESAT-6-like"/>
</dbReference>
<gene>
    <name evidence="2" type="ORF">KDL01_29480</name>
</gene>
<evidence type="ECO:0000313" key="3">
    <source>
        <dbReference type="Proteomes" id="UP000675781"/>
    </source>
</evidence>
<dbReference type="AlphaFoldDB" id="A0A941ITB9"/>
<evidence type="ECO:0000256" key="1">
    <source>
        <dbReference type="RuleBase" id="RU362001"/>
    </source>
</evidence>
<dbReference type="Pfam" id="PF06013">
    <property type="entry name" value="WXG100"/>
    <property type="match status" value="1"/>
</dbReference>
<evidence type="ECO:0000313" key="2">
    <source>
        <dbReference type="EMBL" id="MBR7837447.1"/>
    </source>
</evidence>
<comment type="similarity">
    <text evidence="1">Belongs to the WXG100 family.</text>
</comment>
<comment type="caution">
    <text evidence="2">The sequence shown here is derived from an EMBL/GenBank/DDBJ whole genome shotgun (WGS) entry which is preliminary data.</text>
</comment>
<proteinExistence type="inferred from homology"/>
<dbReference type="Gene3D" id="1.10.287.1060">
    <property type="entry name" value="ESAT-6-like"/>
    <property type="match status" value="1"/>
</dbReference>
<dbReference type="EMBL" id="JAGSOG010000204">
    <property type="protein sequence ID" value="MBR7837447.1"/>
    <property type="molecule type" value="Genomic_DNA"/>
</dbReference>
<protein>
    <recommendedName>
        <fullName evidence="1">ESAT-6-like protein</fullName>
    </recommendedName>
</protein>
<dbReference type="SUPFAM" id="SSF140453">
    <property type="entry name" value="EsxAB dimer-like"/>
    <property type="match status" value="1"/>
</dbReference>
<dbReference type="Proteomes" id="UP000675781">
    <property type="component" value="Unassembled WGS sequence"/>
</dbReference>
<reference evidence="2" key="1">
    <citation type="submission" date="2021-04" db="EMBL/GenBank/DDBJ databases">
        <title>Genome based classification of Actinospica acidithermotolerans sp. nov., an actinobacterium isolated from an Indonesian hot spring.</title>
        <authorList>
            <person name="Kusuma A.B."/>
            <person name="Putra K.E."/>
            <person name="Nafisah S."/>
            <person name="Loh J."/>
            <person name="Nouioui I."/>
            <person name="Goodfellow M."/>
        </authorList>
    </citation>
    <scope>NUCLEOTIDE SEQUENCE</scope>
    <source>
        <strain evidence="2">CSCA 57</strain>
    </source>
</reference>
<organism evidence="2 3">
    <name type="scientific">Actinospica durhamensis</name>
    <dbReference type="NCBI Taxonomy" id="1508375"/>
    <lineage>
        <taxon>Bacteria</taxon>
        <taxon>Bacillati</taxon>
        <taxon>Actinomycetota</taxon>
        <taxon>Actinomycetes</taxon>
        <taxon>Catenulisporales</taxon>
        <taxon>Actinospicaceae</taxon>
        <taxon>Actinospica</taxon>
    </lineage>
</organism>
<dbReference type="RefSeq" id="WP_212531915.1">
    <property type="nucleotide sequence ID" value="NZ_JAGSOG010000204.1"/>
</dbReference>
<dbReference type="InterPro" id="IPR036689">
    <property type="entry name" value="ESAT-6-like_sf"/>
</dbReference>